<name>A0A0G0K6A5_9BACT</name>
<evidence type="ECO:0000256" key="3">
    <source>
        <dbReference type="ARBA" id="ARBA00001964"/>
    </source>
</evidence>
<evidence type="ECO:0000256" key="5">
    <source>
        <dbReference type="ARBA" id="ARBA00023052"/>
    </source>
</evidence>
<comment type="cofactor">
    <cofactor evidence="1">
        <name>Mn(2+)</name>
        <dbReference type="ChEBI" id="CHEBI:29035"/>
    </cofactor>
</comment>
<dbReference type="Gene3D" id="3.40.50.920">
    <property type="match status" value="1"/>
</dbReference>
<evidence type="ECO:0000313" key="8">
    <source>
        <dbReference type="Proteomes" id="UP000034471"/>
    </source>
</evidence>
<comment type="caution">
    <text evidence="7">The sequence shown here is derived from an EMBL/GenBank/DDBJ whole genome shotgun (WGS) entry which is preliminary data.</text>
</comment>
<dbReference type="GO" id="GO:0005737">
    <property type="term" value="C:cytoplasm"/>
    <property type="evidence" value="ECO:0007669"/>
    <property type="project" value="UniProtKB-ARBA"/>
</dbReference>
<dbReference type="PANTHER" id="PTHR43825:SF1">
    <property type="entry name" value="TRANSKETOLASE-LIKE PYRIMIDINE-BINDING DOMAIN-CONTAINING PROTEIN"/>
    <property type="match status" value="1"/>
</dbReference>
<dbReference type="Gene3D" id="3.40.50.970">
    <property type="match status" value="2"/>
</dbReference>
<dbReference type="PATRIC" id="fig|1618481.3.peg.1102"/>
<dbReference type="InterPro" id="IPR005475">
    <property type="entry name" value="Transketolase-like_Pyr-bd"/>
</dbReference>
<dbReference type="InterPro" id="IPR051157">
    <property type="entry name" value="PDH/Transketolase"/>
</dbReference>
<dbReference type="Pfam" id="PF02780">
    <property type="entry name" value="Transketolase_C"/>
    <property type="match status" value="1"/>
</dbReference>
<dbReference type="CDD" id="cd07033">
    <property type="entry name" value="TPP_PYR_DXS_TK_like"/>
    <property type="match status" value="1"/>
</dbReference>
<gene>
    <name evidence="7" type="ORF">US54_C0078G0002</name>
</gene>
<keyword evidence="5" id="KW-0786">Thiamine pyrophosphate</keyword>
<sequence>MWEAAMSASHHKLDNLIVIIDRNYLQIDGSTETVMKLGKLDRKLSEFGFKVFTIDGHNINDIIRSLERAKKVKGKPSAIIAKTIKGKGVSFMENNASWHGVAPNDQQLDKALKELKLTDKIDLTKLKKKAASFQNKIDRKINALVPTFTKDYFWNHQPKMKVEMEPTRFGFGKALEKNGGDTRVVCLGLDISDSVKISDFDKNFPERKSRFISMGIQEQNATVVAAGLAREGKLPVMSTYGVFCSQRNTDQIRTTVCYGDLNVFFGGAHGGLSVGADGATHQSLEEIFTIGGLPNMHLVLPCDSIETEKATKSIKDTFKDAFDIYLSTDYKNEKEDVAIVACGPEVPEAMRAAWILKEHFHLETRVINMHTIKPLDKEAIIKAASEVKIMVTAEEHQKGGLGNLVAAVITEANLGSVPRFAMIGVNDSFGESGESWELLKVFGLTAEFIVQKIIHLKNLK</sequence>
<protein>
    <submittedName>
        <fullName evidence="7">Transketolase central region</fullName>
    </submittedName>
</protein>
<dbReference type="Pfam" id="PF00456">
    <property type="entry name" value="Transketolase_N"/>
    <property type="match status" value="1"/>
</dbReference>
<evidence type="ECO:0000259" key="6">
    <source>
        <dbReference type="SMART" id="SM00861"/>
    </source>
</evidence>
<dbReference type="Proteomes" id="UP000034471">
    <property type="component" value="Unassembled WGS sequence"/>
</dbReference>
<dbReference type="FunFam" id="3.40.50.970:FF:000129">
    <property type="entry name" value="Transketolase"/>
    <property type="match status" value="1"/>
</dbReference>
<dbReference type="STRING" id="1618481.US54_C0078G0002"/>
<dbReference type="SUPFAM" id="SSF52922">
    <property type="entry name" value="TK C-terminal domain-like"/>
    <property type="match status" value="1"/>
</dbReference>
<evidence type="ECO:0000256" key="1">
    <source>
        <dbReference type="ARBA" id="ARBA00001936"/>
    </source>
</evidence>
<dbReference type="Pfam" id="PF02779">
    <property type="entry name" value="Transket_pyr"/>
    <property type="match status" value="1"/>
</dbReference>
<proteinExistence type="inferred from homology"/>
<dbReference type="InterPro" id="IPR033248">
    <property type="entry name" value="Transketolase_C"/>
</dbReference>
<reference evidence="7 8" key="1">
    <citation type="journal article" date="2015" name="Nature">
        <title>rRNA introns, odd ribosomes, and small enigmatic genomes across a large radiation of phyla.</title>
        <authorList>
            <person name="Brown C.T."/>
            <person name="Hug L.A."/>
            <person name="Thomas B.C."/>
            <person name="Sharon I."/>
            <person name="Castelle C.J."/>
            <person name="Singh A."/>
            <person name="Wilkins M.J."/>
            <person name="Williams K.H."/>
            <person name="Banfield J.F."/>
        </authorList>
    </citation>
    <scope>NUCLEOTIDE SEQUENCE [LARGE SCALE GENOMIC DNA]</scope>
</reference>
<evidence type="ECO:0000256" key="2">
    <source>
        <dbReference type="ARBA" id="ARBA00001946"/>
    </source>
</evidence>
<dbReference type="AlphaFoldDB" id="A0A0G0K6A5"/>
<comment type="cofactor">
    <cofactor evidence="3">
        <name>thiamine diphosphate</name>
        <dbReference type="ChEBI" id="CHEBI:58937"/>
    </cofactor>
</comment>
<dbReference type="InterPro" id="IPR005474">
    <property type="entry name" value="Transketolase_N"/>
</dbReference>
<dbReference type="PANTHER" id="PTHR43825">
    <property type="entry name" value="PYRUVATE DEHYDROGENASE E1 COMPONENT"/>
    <property type="match status" value="1"/>
</dbReference>
<comment type="cofactor">
    <cofactor evidence="2">
        <name>Mg(2+)</name>
        <dbReference type="ChEBI" id="CHEBI:18420"/>
    </cofactor>
</comment>
<organism evidence="7 8">
    <name type="scientific">Candidatus Roizmanbacteria bacterium GW2011_GWA2_37_7</name>
    <dbReference type="NCBI Taxonomy" id="1618481"/>
    <lineage>
        <taxon>Bacteria</taxon>
        <taxon>Candidatus Roizmaniibacteriota</taxon>
    </lineage>
</organism>
<evidence type="ECO:0000313" key="7">
    <source>
        <dbReference type="EMBL" id="KKQ36156.1"/>
    </source>
</evidence>
<comment type="similarity">
    <text evidence="4">Belongs to the transketolase family.</text>
</comment>
<accession>A0A0G0K6A5</accession>
<evidence type="ECO:0000256" key="4">
    <source>
        <dbReference type="ARBA" id="ARBA00007131"/>
    </source>
</evidence>
<dbReference type="EMBL" id="LBTJ01000078">
    <property type="protein sequence ID" value="KKQ36156.1"/>
    <property type="molecule type" value="Genomic_DNA"/>
</dbReference>
<dbReference type="InterPro" id="IPR009014">
    <property type="entry name" value="Transketo_C/PFOR_II"/>
</dbReference>
<dbReference type="InterPro" id="IPR029061">
    <property type="entry name" value="THDP-binding"/>
</dbReference>
<feature type="domain" description="Transketolase-like pyrimidine-binding" evidence="6">
    <location>
        <begin position="165"/>
        <end position="335"/>
    </location>
</feature>
<dbReference type="SUPFAM" id="SSF52518">
    <property type="entry name" value="Thiamin diphosphate-binding fold (THDP-binding)"/>
    <property type="match status" value="2"/>
</dbReference>
<dbReference type="SMART" id="SM00861">
    <property type="entry name" value="Transket_pyr"/>
    <property type="match status" value="1"/>
</dbReference>